<evidence type="ECO:0000313" key="3">
    <source>
        <dbReference type="Proteomes" id="UP000235388"/>
    </source>
</evidence>
<evidence type="ECO:0000313" key="2">
    <source>
        <dbReference type="EMBL" id="PLW30380.1"/>
    </source>
</evidence>
<organism evidence="2 3">
    <name type="scientific">Puccinia coronata f. sp. avenae</name>
    <dbReference type="NCBI Taxonomy" id="200324"/>
    <lineage>
        <taxon>Eukaryota</taxon>
        <taxon>Fungi</taxon>
        <taxon>Dikarya</taxon>
        <taxon>Basidiomycota</taxon>
        <taxon>Pucciniomycotina</taxon>
        <taxon>Pucciniomycetes</taxon>
        <taxon>Pucciniales</taxon>
        <taxon>Pucciniaceae</taxon>
        <taxon>Puccinia</taxon>
    </lineage>
</organism>
<feature type="compositionally biased region" description="Low complexity" evidence="1">
    <location>
        <begin position="127"/>
        <end position="138"/>
    </location>
</feature>
<feature type="compositionally biased region" description="Basic and acidic residues" evidence="1">
    <location>
        <begin position="154"/>
        <end position="163"/>
    </location>
</feature>
<feature type="compositionally biased region" description="Polar residues" evidence="1">
    <location>
        <begin position="1"/>
        <end position="13"/>
    </location>
</feature>
<name>A0A2N5TY00_9BASI</name>
<protein>
    <submittedName>
        <fullName evidence="2">Uncharacterized protein</fullName>
    </submittedName>
</protein>
<evidence type="ECO:0000256" key="1">
    <source>
        <dbReference type="SAM" id="MobiDB-lite"/>
    </source>
</evidence>
<proteinExistence type="predicted"/>
<dbReference type="Proteomes" id="UP000235388">
    <property type="component" value="Unassembled WGS sequence"/>
</dbReference>
<gene>
    <name evidence="2" type="ORF">PCANC_24150</name>
</gene>
<sequence>MTSDQAPQPTPEATSALVANAPVPPPAATPPSSQQAIWENFAPNKAPSQATFEEFTVKPNDTAAAVPLNPDAPILETKIQQITAEDWRELVETLTHSITSTKRKFKEIGKIPDEEAIKVQTGKIGGSSPATSSAALKAPAKKRAKRSKTTKPVDYLDKDPKND</sequence>
<feature type="region of interest" description="Disordered" evidence="1">
    <location>
        <begin position="119"/>
        <end position="163"/>
    </location>
</feature>
<dbReference type="AlphaFoldDB" id="A0A2N5TY00"/>
<accession>A0A2N5TY00</accession>
<dbReference type="EMBL" id="PGCJ01000380">
    <property type="protein sequence ID" value="PLW30380.1"/>
    <property type="molecule type" value="Genomic_DNA"/>
</dbReference>
<keyword evidence="3" id="KW-1185">Reference proteome</keyword>
<comment type="caution">
    <text evidence="2">The sequence shown here is derived from an EMBL/GenBank/DDBJ whole genome shotgun (WGS) entry which is preliminary data.</text>
</comment>
<feature type="compositionally biased region" description="Basic residues" evidence="1">
    <location>
        <begin position="139"/>
        <end position="149"/>
    </location>
</feature>
<feature type="region of interest" description="Disordered" evidence="1">
    <location>
        <begin position="1"/>
        <end position="33"/>
    </location>
</feature>
<reference evidence="2 3" key="1">
    <citation type="submission" date="2017-11" db="EMBL/GenBank/DDBJ databases">
        <title>De novo assembly and phasing of dikaryotic genomes from two isolates of Puccinia coronata f. sp. avenae, the causal agent of oat crown rust.</title>
        <authorList>
            <person name="Miller M.E."/>
            <person name="Zhang Y."/>
            <person name="Omidvar V."/>
            <person name="Sperschneider J."/>
            <person name="Schwessinger B."/>
            <person name="Raley C."/>
            <person name="Palmer J.M."/>
            <person name="Garnica D."/>
            <person name="Upadhyaya N."/>
            <person name="Rathjen J."/>
            <person name="Taylor J.M."/>
            <person name="Park R.F."/>
            <person name="Dodds P.N."/>
            <person name="Hirsch C.D."/>
            <person name="Kianian S.F."/>
            <person name="Figueroa M."/>
        </authorList>
    </citation>
    <scope>NUCLEOTIDE SEQUENCE [LARGE SCALE GENOMIC DNA]</scope>
    <source>
        <strain evidence="2">12NC29</strain>
    </source>
</reference>
<dbReference type="OrthoDB" id="10644680at2759"/>